<dbReference type="InterPro" id="IPR013655">
    <property type="entry name" value="PAS_fold_3"/>
</dbReference>
<dbReference type="Pfam" id="PF02518">
    <property type="entry name" value="HATPase_c"/>
    <property type="match status" value="1"/>
</dbReference>
<dbReference type="PROSITE" id="PS50109">
    <property type="entry name" value="HIS_KIN"/>
    <property type="match status" value="1"/>
</dbReference>
<protein>
    <recommendedName>
        <fullName evidence="2">histidine kinase</fullName>
        <ecNumber evidence="2">2.7.13.3</ecNumber>
    </recommendedName>
</protein>
<feature type="domain" description="PAS" evidence="8">
    <location>
        <begin position="145"/>
        <end position="219"/>
    </location>
</feature>
<keyword evidence="6" id="KW-0175">Coiled coil</keyword>
<evidence type="ECO:0000256" key="4">
    <source>
        <dbReference type="ARBA" id="ARBA00022679"/>
    </source>
</evidence>
<evidence type="ECO:0000313" key="11">
    <source>
        <dbReference type="Proteomes" id="UP001596434"/>
    </source>
</evidence>
<dbReference type="PRINTS" id="PR00344">
    <property type="entry name" value="BCTRLSENSOR"/>
</dbReference>
<dbReference type="Pfam" id="PF00989">
    <property type="entry name" value="PAS"/>
    <property type="match status" value="1"/>
</dbReference>
<organism evidence="10 11">
    <name type="scientific">Haloplanus litoreus</name>
    <dbReference type="NCBI Taxonomy" id="767515"/>
    <lineage>
        <taxon>Archaea</taxon>
        <taxon>Methanobacteriati</taxon>
        <taxon>Methanobacteriota</taxon>
        <taxon>Stenosarchaea group</taxon>
        <taxon>Halobacteria</taxon>
        <taxon>Halobacteriales</taxon>
        <taxon>Haloferacaceae</taxon>
        <taxon>Haloplanus</taxon>
    </lineage>
</organism>
<dbReference type="PANTHER" id="PTHR43304:SF1">
    <property type="entry name" value="PAC DOMAIN-CONTAINING PROTEIN"/>
    <property type="match status" value="1"/>
</dbReference>
<dbReference type="InterPro" id="IPR004358">
    <property type="entry name" value="Sig_transdc_His_kin-like_C"/>
</dbReference>
<feature type="domain" description="PAC" evidence="9">
    <location>
        <begin position="224"/>
        <end position="275"/>
    </location>
</feature>
<dbReference type="InterPro" id="IPR052162">
    <property type="entry name" value="Sensor_kinase/Photoreceptor"/>
</dbReference>
<dbReference type="Pfam" id="PF08447">
    <property type="entry name" value="PAS_3"/>
    <property type="match status" value="2"/>
</dbReference>
<proteinExistence type="predicted"/>
<dbReference type="SUPFAM" id="SSF55785">
    <property type="entry name" value="PYP-like sensor domain (PAS domain)"/>
    <property type="match status" value="5"/>
</dbReference>
<feature type="coiled-coil region" evidence="6">
    <location>
        <begin position="639"/>
        <end position="666"/>
    </location>
</feature>
<evidence type="ECO:0000256" key="5">
    <source>
        <dbReference type="ARBA" id="ARBA00022777"/>
    </source>
</evidence>
<dbReference type="SMART" id="SM00387">
    <property type="entry name" value="HATPase_c"/>
    <property type="match status" value="1"/>
</dbReference>
<dbReference type="RefSeq" id="WP_379702462.1">
    <property type="nucleotide sequence ID" value="NZ_JBHTAT010000001.1"/>
</dbReference>
<dbReference type="InterPro" id="IPR001610">
    <property type="entry name" value="PAC"/>
</dbReference>
<evidence type="ECO:0000259" key="7">
    <source>
        <dbReference type="PROSITE" id="PS50109"/>
    </source>
</evidence>
<dbReference type="InterPro" id="IPR035965">
    <property type="entry name" value="PAS-like_dom_sf"/>
</dbReference>
<dbReference type="GeneID" id="96952567"/>
<evidence type="ECO:0000259" key="8">
    <source>
        <dbReference type="PROSITE" id="PS50112"/>
    </source>
</evidence>
<dbReference type="Gene3D" id="3.30.450.20">
    <property type="entry name" value="PAS domain"/>
    <property type="match status" value="5"/>
</dbReference>
<dbReference type="InterPro" id="IPR005467">
    <property type="entry name" value="His_kinase_dom"/>
</dbReference>
<evidence type="ECO:0000259" key="9">
    <source>
        <dbReference type="PROSITE" id="PS50113"/>
    </source>
</evidence>
<feature type="coiled-coil region" evidence="6">
    <location>
        <begin position="507"/>
        <end position="537"/>
    </location>
</feature>
<comment type="caution">
    <text evidence="10">The sequence shown here is derived from an EMBL/GenBank/DDBJ whole genome shotgun (WGS) entry which is preliminary data.</text>
</comment>
<dbReference type="PANTHER" id="PTHR43304">
    <property type="entry name" value="PHYTOCHROME-LIKE PROTEIN CPH1"/>
    <property type="match status" value="1"/>
</dbReference>
<feature type="domain" description="PAC" evidence="9">
    <location>
        <begin position="95"/>
        <end position="148"/>
    </location>
</feature>
<evidence type="ECO:0000313" key="10">
    <source>
        <dbReference type="EMBL" id="MFC7254259.1"/>
    </source>
</evidence>
<dbReference type="Gene3D" id="3.30.565.10">
    <property type="entry name" value="Histidine kinase-like ATPase, C-terminal domain"/>
    <property type="match status" value="1"/>
</dbReference>
<dbReference type="InterPro" id="IPR000014">
    <property type="entry name" value="PAS"/>
</dbReference>
<comment type="catalytic activity">
    <reaction evidence="1">
        <text>ATP + protein L-histidine = ADP + protein N-phospho-L-histidine.</text>
        <dbReference type="EC" id="2.7.13.3"/>
    </reaction>
</comment>
<dbReference type="NCBIfam" id="TIGR00229">
    <property type="entry name" value="sensory_box"/>
    <property type="match status" value="5"/>
</dbReference>
<dbReference type="PROSITE" id="PS50113">
    <property type="entry name" value="PAC"/>
    <property type="match status" value="3"/>
</dbReference>
<evidence type="ECO:0000256" key="3">
    <source>
        <dbReference type="ARBA" id="ARBA00022553"/>
    </source>
</evidence>
<accession>A0ABD5ZV48</accession>
<evidence type="ECO:0000256" key="6">
    <source>
        <dbReference type="SAM" id="Coils"/>
    </source>
</evidence>
<dbReference type="GO" id="GO:0004673">
    <property type="term" value="F:protein histidine kinase activity"/>
    <property type="evidence" value="ECO:0007669"/>
    <property type="project" value="UniProtKB-EC"/>
</dbReference>
<dbReference type="AlphaFoldDB" id="A0ABD5ZV48"/>
<sequence length="874" mass="100170">MNGRDITERKEREAELVTTKQRMELALEGANLGIWDWDMRSDRVSRDELLTEMLGYTKAEMGDRMRGWERVVHPEDRERHDEALAEHVANRTAYYRCDHRLKTKSGEWKWVRTMGKVVERDEDGTPIRAVGIHQDIDDRKRAELALKEERDMFKEGPAVVFEWEDTADWPIEYVSENVEEVLGYTPDELGSADRHYADIVHEADHERVVSKASELDSEGVESITLDPYRVITASGDVRWVKEYTRAVESGNETTELLGYLVDVTERKRREHELQQFKTAVERSAHAIYITDAEGTIEYINPAFEAVTGYSEEAAIGETPRLLQSGEYDDEFYEEFWETIRAGEQWEAEMIDERADGERIVLNQTVGPIIDDDGDVRKFVAVAQDITERKERERKLRERERKYRTLFEDTRDALMVFDRGGYLDCNERALELFGVDSVEEFIEYTPWDRSPPRQPDGADSKAAALDHIETAFEEGEAFFEWTHQRTDGTEFPSEVKLSRFEYEGEPALHALVRDISERKERERELEKREEKYRSLFEDTRDALMLLNRDGFVDCNERTLELFGIDSVESFAGHTPWELSPPQQPDGADSKEVALAHVETAFEEGEAFFEWTHRRVDGTTFPAEVKLSRFEHEGKPVLHALVRDISERKEYERRLEDQRDNLDVLNRVLRHDIRNDLQLITGYTKMLADECDGVEVNDHLVTILESADHAIELTKVAREMADVMLSADQEMQFVDLRTVLEGELDEVRSTYSEAVVGVETTVPQVAVEANDILGSVFRNLLKNAIQHNDAETPRVTVSVTDREDTVVVRVADNGPGVPKDQKETIFGKGEKGLDSQGTGLGLYLVDTLVESYGGEVWVEDGTDGGAVFVVVLSKAE</sequence>
<dbReference type="Pfam" id="PF13188">
    <property type="entry name" value="PAS_8"/>
    <property type="match status" value="1"/>
</dbReference>
<dbReference type="InterPro" id="IPR003594">
    <property type="entry name" value="HATPase_dom"/>
</dbReference>
<reference evidence="10 11" key="1">
    <citation type="journal article" date="2019" name="Int. J. Syst. Evol. Microbiol.">
        <title>The Global Catalogue of Microorganisms (GCM) 10K type strain sequencing project: providing services to taxonomists for standard genome sequencing and annotation.</title>
        <authorList>
            <consortium name="The Broad Institute Genomics Platform"/>
            <consortium name="The Broad Institute Genome Sequencing Center for Infectious Disease"/>
            <person name="Wu L."/>
            <person name="Ma J."/>
        </authorList>
    </citation>
    <scope>NUCLEOTIDE SEQUENCE [LARGE SCALE GENOMIC DNA]</scope>
    <source>
        <strain evidence="10 11">GX21</strain>
    </source>
</reference>
<gene>
    <name evidence="10" type="ORF">ACFQKE_02910</name>
</gene>
<dbReference type="SUPFAM" id="SSF55874">
    <property type="entry name" value="ATPase domain of HSP90 chaperone/DNA topoisomerase II/histidine kinase"/>
    <property type="match status" value="1"/>
</dbReference>
<dbReference type="InterPro" id="IPR036890">
    <property type="entry name" value="HATPase_C_sf"/>
</dbReference>
<keyword evidence="4" id="KW-0808">Transferase</keyword>
<keyword evidence="3" id="KW-0597">Phosphoprotein</keyword>
<dbReference type="PROSITE" id="PS50112">
    <property type="entry name" value="PAS"/>
    <property type="match status" value="3"/>
</dbReference>
<evidence type="ECO:0000256" key="1">
    <source>
        <dbReference type="ARBA" id="ARBA00000085"/>
    </source>
</evidence>
<name>A0ABD5ZV48_9EURY</name>
<keyword evidence="11" id="KW-1185">Reference proteome</keyword>
<feature type="domain" description="Histidine kinase" evidence="7">
    <location>
        <begin position="666"/>
        <end position="874"/>
    </location>
</feature>
<feature type="domain" description="PAC" evidence="9">
    <location>
        <begin position="343"/>
        <end position="397"/>
    </location>
</feature>
<dbReference type="SMART" id="SM00091">
    <property type="entry name" value="PAS"/>
    <property type="match status" value="5"/>
</dbReference>
<dbReference type="SMART" id="SM00086">
    <property type="entry name" value="PAC"/>
    <property type="match status" value="5"/>
</dbReference>
<feature type="domain" description="PAS" evidence="8">
    <location>
        <begin position="272"/>
        <end position="318"/>
    </location>
</feature>
<dbReference type="Pfam" id="PF13426">
    <property type="entry name" value="PAS_9"/>
    <property type="match status" value="1"/>
</dbReference>
<keyword evidence="5" id="KW-0418">Kinase</keyword>
<dbReference type="InterPro" id="IPR000700">
    <property type="entry name" value="PAS-assoc_C"/>
</dbReference>
<dbReference type="Proteomes" id="UP001596434">
    <property type="component" value="Unassembled WGS sequence"/>
</dbReference>
<dbReference type="CDD" id="cd00130">
    <property type="entry name" value="PAS"/>
    <property type="match status" value="4"/>
</dbReference>
<feature type="domain" description="PAS" evidence="8">
    <location>
        <begin position="19"/>
        <end position="91"/>
    </location>
</feature>
<dbReference type="InterPro" id="IPR013767">
    <property type="entry name" value="PAS_fold"/>
</dbReference>
<dbReference type="EC" id="2.7.13.3" evidence="2"/>
<evidence type="ECO:0000256" key="2">
    <source>
        <dbReference type="ARBA" id="ARBA00012438"/>
    </source>
</evidence>
<dbReference type="EMBL" id="JBHTAT010000001">
    <property type="protein sequence ID" value="MFC7254259.1"/>
    <property type="molecule type" value="Genomic_DNA"/>
</dbReference>